<organism evidence="2 3">
    <name type="scientific">Marinoscillum luteum</name>
    <dbReference type="NCBI Taxonomy" id="861051"/>
    <lineage>
        <taxon>Bacteria</taxon>
        <taxon>Pseudomonadati</taxon>
        <taxon>Bacteroidota</taxon>
        <taxon>Cytophagia</taxon>
        <taxon>Cytophagales</taxon>
        <taxon>Reichenbachiellaceae</taxon>
        <taxon>Marinoscillum</taxon>
    </lineage>
</organism>
<dbReference type="InterPro" id="IPR025665">
    <property type="entry name" value="Beta-barrel_OMP_2"/>
</dbReference>
<feature type="domain" description="Outer membrane protein beta-barrel" evidence="1">
    <location>
        <begin position="22"/>
        <end position="175"/>
    </location>
</feature>
<evidence type="ECO:0000313" key="3">
    <source>
        <dbReference type="Proteomes" id="UP001610063"/>
    </source>
</evidence>
<gene>
    <name evidence="2" type="ORF">ACHKAR_01355</name>
</gene>
<accession>A0ABW7N372</accession>
<name>A0ABW7N372_9BACT</name>
<proteinExistence type="predicted"/>
<keyword evidence="3" id="KW-1185">Reference proteome</keyword>
<dbReference type="Proteomes" id="UP001610063">
    <property type="component" value="Unassembled WGS sequence"/>
</dbReference>
<evidence type="ECO:0000259" key="1">
    <source>
        <dbReference type="Pfam" id="PF13568"/>
    </source>
</evidence>
<protein>
    <submittedName>
        <fullName evidence="2">Porin family protein</fullName>
    </submittedName>
</protein>
<reference evidence="2 3" key="1">
    <citation type="journal article" date="2013" name="Int. J. Syst. Evol. Microbiol.">
        <title>Marinoscillum luteum sp. nov., isolated from marine sediment.</title>
        <authorList>
            <person name="Cha I.T."/>
            <person name="Park S.J."/>
            <person name="Kim S.J."/>
            <person name="Kim J.G."/>
            <person name="Jung M.Y."/>
            <person name="Shin K.S."/>
            <person name="Kwon K.K."/>
            <person name="Yang S.H."/>
            <person name="Seo Y.S."/>
            <person name="Rhee S.K."/>
        </authorList>
    </citation>
    <scope>NUCLEOTIDE SEQUENCE [LARGE SCALE GENOMIC DNA]</scope>
    <source>
        <strain evidence="2 3">KCTC 23939</strain>
    </source>
</reference>
<evidence type="ECO:0000313" key="2">
    <source>
        <dbReference type="EMBL" id="MFH6982061.1"/>
    </source>
</evidence>
<dbReference type="RefSeq" id="WP_159584663.1">
    <property type="nucleotide sequence ID" value="NZ_JBIPKE010000008.1"/>
</dbReference>
<dbReference type="EMBL" id="JBIPKE010000008">
    <property type="protein sequence ID" value="MFH6982061.1"/>
    <property type="molecule type" value="Genomic_DNA"/>
</dbReference>
<sequence>MRKIFLSAILVLATIVSYGQAKVELGLKGGLNLANINREDAQATYESATGYHGGAYALVKVANIGIQPELLYSTRGTQVSFDDISGDFKQEYTYLDIPVMLKLYAVAGLNIQVGPQFGVLLSTDGKISDGNGGTTSISKDSYKNADISAAFGAGWDAPFGVNFTARYILGLTDIDSGSEEAKNRTFQLSLGFRLFKVGS</sequence>
<comment type="caution">
    <text evidence="2">The sequence shown here is derived from an EMBL/GenBank/DDBJ whole genome shotgun (WGS) entry which is preliminary data.</text>
</comment>
<dbReference type="Pfam" id="PF13568">
    <property type="entry name" value="OMP_b-brl_2"/>
    <property type="match status" value="1"/>
</dbReference>